<protein>
    <recommendedName>
        <fullName evidence="4">Oxygen-dependent protoporphyrinogen oxidase</fullName>
    </recommendedName>
</protein>
<dbReference type="EMBL" id="BAAAOP010000009">
    <property type="protein sequence ID" value="GAA2189207.1"/>
    <property type="molecule type" value="Genomic_DNA"/>
</dbReference>
<keyword evidence="3" id="KW-1185">Reference proteome</keyword>
<evidence type="ECO:0000313" key="3">
    <source>
        <dbReference type="Proteomes" id="UP001501084"/>
    </source>
</evidence>
<comment type="caution">
    <text evidence="2">The sequence shown here is derived from an EMBL/GenBank/DDBJ whole genome shotgun (WGS) entry which is preliminary data.</text>
</comment>
<reference evidence="2 3" key="1">
    <citation type="journal article" date="2019" name="Int. J. Syst. Evol. Microbiol.">
        <title>The Global Catalogue of Microorganisms (GCM) 10K type strain sequencing project: providing services to taxonomists for standard genome sequencing and annotation.</title>
        <authorList>
            <consortium name="The Broad Institute Genomics Platform"/>
            <consortium name="The Broad Institute Genome Sequencing Center for Infectious Disease"/>
            <person name="Wu L."/>
            <person name="Ma J."/>
        </authorList>
    </citation>
    <scope>NUCLEOTIDE SEQUENCE [LARGE SCALE GENOMIC DNA]</scope>
    <source>
        <strain evidence="2 3">JCM 14919</strain>
    </source>
</reference>
<feature type="compositionally biased region" description="Low complexity" evidence="1">
    <location>
        <begin position="271"/>
        <end position="289"/>
    </location>
</feature>
<evidence type="ECO:0000313" key="2">
    <source>
        <dbReference type="EMBL" id="GAA2189207.1"/>
    </source>
</evidence>
<organism evidence="2 3">
    <name type="scientific">Leucobacter alluvii</name>
    <dbReference type="NCBI Taxonomy" id="340321"/>
    <lineage>
        <taxon>Bacteria</taxon>
        <taxon>Bacillati</taxon>
        <taxon>Actinomycetota</taxon>
        <taxon>Actinomycetes</taxon>
        <taxon>Micrococcales</taxon>
        <taxon>Microbacteriaceae</taxon>
        <taxon>Leucobacter</taxon>
    </lineage>
</organism>
<dbReference type="RefSeq" id="WP_346058316.1">
    <property type="nucleotide sequence ID" value="NZ_BAAAOP010000009.1"/>
</dbReference>
<proteinExistence type="predicted"/>
<gene>
    <name evidence="2" type="ORF">GCM10009786_21470</name>
</gene>
<dbReference type="Proteomes" id="UP001501084">
    <property type="component" value="Unassembled WGS sequence"/>
</dbReference>
<dbReference type="Gene3D" id="1.10.3110.10">
    <property type="entry name" value="protoporphyrinogen ix oxidase, domain 3"/>
    <property type="match status" value="1"/>
</dbReference>
<evidence type="ECO:0000256" key="1">
    <source>
        <dbReference type="SAM" id="MobiDB-lite"/>
    </source>
</evidence>
<feature type="region of interest" description="Disordered" evidence="1">
    <location>
        <begin position="271"/>
        <end position="294"/>
    </location>
</feature>
<accession>A0ABN3B811</accession>
<name>A0ABN3B811_9MICO</name>
<dbReference type="InterPro" id="IPR036188">
    <property type="entry name" value="FAD/NAD-bd_sf"/>
</dbReference>
<dbReference type="Gene3D" id="3.50.50.60">
    <property type="entry name" value="FAD/NAD(P)-binding domain"/>
    <property type="match status" value="1"/>
</dbReference>
<evidence type="ECO:0008006" key="4">
    <source>
        <dbReference type="Google" id="ProtNLM"/>
    </source>
</evidence>
<dbReference type="Gene3D" id="3.90.660.20">
    <property type="entry name" value="Protoporphyrinogen oxidase, mitochondrial, domain 2"/>
    <property type="match status" value="1"/>
</dbReference>
<sequence>MVDVYVIGEGPVELAAALEFAEVGLSVRIGRAATSGGAAFAAGAADGGDADRADEARAGFSPDEVTDPDGTLRAFLDHVASPLSPGSAPLTGARPISEAPVPVLLRGADRAWTMQPTPAVLGIPAVPLSRESLAVLGRRGAARAFLDRVRPVLTIGKTRSLGRLVRSRLGKSAFDRLVDPIARAKYGVSADQVDVAIAAPGLNEDVTTAGSLCGAALAYAERHVARETRVRPSAGWEALREALLERLALYGAEVAGAPVVGVRRIGAAVGDESDAADGPGAGDASAPGADSDRGGATEWLIEEAGVRIPASAVVMGDRAVGLPGVPAEGQVPETSSMRWVAELDVTAPDFVTAARAVAGRRAALETVAAPNGELWSVAWESALGDSEASTWRIRFAGPARDVDGAGAPRAEALADVRAAIDTMLRDVLDTSGARRTDPDLPVDLRMVPALFASVEARDRSLLHTTSPVAAESTCLRVGPAVHSGDLAAAVAEARERSVHLRRRLTGIAE</sequence>